<dbReference type="InterPro" id="IPR017896">
    <property type="entry name" value="4Fe4S_Fe-S-bd"/>
</dbReference>
<keyword evidence="1" id="KW-0813">Transport</keyword>
<dbReference type="RefSeq" id="WP_229343719.1">
    <property type="nucleotide sequence ID" value="NZ_JAJFAT010000002.1"/>
</dbReference>
<dbReference type="InterPro" id="IPR017900">
    <property type="entry name" value="4Fe4S_Fe_S_CS"/>
</dbReference>
<dbReference type="SUPFAM" id="SSF46548">
    <property type="entry name" value="alpha-helical ferredoxin"/>
    <property type="match status" value="1"/>
</dbReference>
<keyword evidence="6" id="KW-0408">Iron</keyword>
<dbReference type="EMBL" id="JAJFAT010000002">
    <property type="protein sequence ID" value="MCC3144153.1"/>
    <property type="molecule type" value="Genomic_DNA"/>
</dbReference>
<sequence length="449" mass="49911">MSLIDKIAEAGVVGAGGAGFPTHVKYGAEAEYFIINGAECEPLLMTDKFLMRSFAAEILEAVNEVAKIVGADKVVFALKKKYTEELACLKRIRDENNYDIDFFLMESYYPAGDEQVMVYEITGRTVPEGGIPLQVGAVVSNVGTLYNVYRAIREDKAVTDKYVSVLAEVNEPRVVKVPIGTSVNECIEAAGGSTLDEYAVIIGGPMMGENLVEEEAINQAVITKTAGSIIILPKKQFVIEMNQQSMEHIKNKAEAACIQCTFCTEYCPRYLIGHENLEPHRIMRALAYEKEDNTEIFKTAQLCCECGICELYACPMGLSPRLVNVYYKQKIAEKYESDIEEYKPHIMQEYRKIPTDRQIARLNLSKYNHQELYDPVEIEVDKVKIPLNQHIGAPAELIVSEGQRVERGEKIAKIREDSLGANIHSSISGKVIKANDNEVIISGSAEVVS</sequence>
<evidence type="ECO:0000256" key="3">
    <source>
        <dbReference type="ARBA" id="ARBA00022723"/>
    </source>
</evidence>
<dbReference type="Pfam" id="PF01512">
    <property type="entry name" value="Complex1_51K"/>
    <property type="match status" value="1"/>
</dbReference>
<evidence type="ECO:0000313" key="9">
    <source>
        <dbReference type="EMBL" id="MCC3144153.1"/>
    </source>
</evidence>
<dbReference type="SUPFAM" id="SSF142019">
    <property type="entry name" value="Nqo1 FMN-binding domain-like"/>
    <property type="match status" value="1"/>
</dbReference>
<evidence type="ECO:0000256" key="4">
    <source>
        <dbReference type="ARBA" id="ARBA00022737"/>
    </source>
</evidence>
<evidence type="ECO:0000256" key="2">
    <source>
        <dbReference type="ARBA" id="ARBA00022485"/>
    </source>
</evidence>
<dbReference type="PROSITE" id="PS51379">
    <property type="entry name" value="4FE4S_FER_2"/>
    <property type="match status" value="1"/>
</dbReference>
<dbReference type="Pfam" id="PF10531">
    <property type="entry name" value="SLBB"/>
    <property type="match status" value="1"/>
</dbReference>
<dbReference type="InterPro" id="IPR011538">
    <property type="entry name" value="Nuo51_FMN-bd"/>
</dbReference>
<dbReference type="Gene3D" id="3.40.50.11540">
    <property type="entry name" value="NADH-ubiquinone oxidoreductase 51kDa subunit"/>
    <property type="match status" value="1"/>
</dbReference>
<dbReference type="GO" id="GO:0016020">
    <property type="term" value="C:membrane"/>
    <property type="evidence" value="ECO:0007669"/>
    <property type="project" value="InterPro"/>
</dbReference>
<dbReference type="Proteomes" id="UP001199296">
    <property type="component" value="Unassembled WGS sequence"/>
</dbReference>
<gene>
    <name evidence="9" type="ORF">LJ207_02325</name>
</gene>
<protein>
    <submittedName>
        <fullName evidence="9">4Fe-4S dicluster domain-containing protein</fullName>
    </submittedName>
</protein>
<keyword evidence="5" id="KW-0249">Electron transport</keyword>
<reference evidence="9 10" key="1">
    <citation type="submission" date="2021-10" db="EMBL/GenBank/DDBJ databases">
        <authorList>
            <person name="Grouzdev D.S."/>
            <person name="Pantiukh K.S."/>
            <person name="Krutkina M.S."/>
        </authorList>
    </citation>
    <scope>NUCLEOTIDE SEQUENCE [LARGE SCALE GENOMIC DNA]</scope>
    <source>
        <strain evidence="9 10">Z-7514</strain>
    </source>
</reference>
<dbReference type="PROSITE" id="PS00198">
    <property type="entry name" value="4FE4S_FER_1"/>
    <property type="match status" value="1"/>
</dbReference>
<dbReference type="Pfam" id="PF13534">
    <property type="entry name" value="Fer4_17"/>
    <property type="match status" value="1"/>
</dbReference>
<dbReference type="GO" id="GO:0051539">
    <property type="term" value="F:4 iron, 4 sulfur cluster binding"/>
    <property type="evidence" value="ECO:0007669"/>
    <property type="project" value="UniProtKB-KW"/>
</dbReference>
<evidence type="ECO:0000256" key="1">
    <source>
        <dbReference type="ARBA" id="ARBA00022448"/>
    </source>
</evidence>
<dbReference type="InterPro" id="IPR017054">
    <property type="entry name" value="PduS"/>
</dbReference>
<evidence type="ECO:0000256" key="6">
    <source>
        <dbReference type="ARBA" id="ARBA00023004"/>
    </source>
</evidence>
<evidence type="ECO:0000259" key="8">
    <source>
        <dbReference type="PROSITE" id="PS51379"/>
    </source>
</evidence>
<dbReference type="Gene3D" id="1.10.1060.10">
    <property type="entry name" value="Alpha-helical ferredoxin"/>
    <property type="match status" value="1"/>
</dbReference>
<dbReference type="InterPro" id="IPR019554">
    <property type="entry name" value="Soluble_ligand-bd"/>
</dbReference>
<keyword evidence="4" id="KW-0677">Repeat</keyword>
<dbReference type="InterPro" id="IPR010208">
    <property type="entry name" value="Ion_transpt_RnfC/RsxC"/>
</dbReference>
<dbReference type="GO" id="GO:0009055">
    <property type="term" value="F:electron transfer activity"/>
    <property type="evidence" value="ECO:0007669"/>
    <property type="project" value="InterPro"/>
</dbReference>
<comment type="caution">
    <text evidence="9">The sequence shown here is derived from an EMBL/GenBank/DDBJ whole genome shotgun (WGS) entry which is preliminary data.</text>
</comment>
<dbReference type="AlphaFoldDB" id="A0AAW4WWQ9"/>
<name>A0AAW4WWQ9_9FIRM</name>
<dbReference type="Pfam" id="PF13375">
    <property type="entry name" value="RnfC_N"/>
    <property type="match status" value="1"/>
</dbReference>
<evidence type="ECO:0000313" key="10">
    <source>
        <dbReference type="Proteomes" id="UP001199296"/>
    </source>
</evidence>
<feature type="domain" description="4Fe-4S ferredoxin-type" evidence="8">
    <location>
        <begin position="246"/>
        <end position="277"/>
    </location>
</feature>
<evidence type="ECO:0000256" key="7">
    <source>
        <dbReference type="ARBA" id="ARBA00023014"/>
    </source>
</evidence>
<keyword evidence="10" id="KW-1185">Reference proteome</keyword>
<keyword evidence="2" id="KW-0004">4Fe-4S</keyword>
<dbReference type="InterPro" id="IPR037225">
    <property type="entry name" value="Nuo51_FMN-bd_sf"/>
</dbReference>
<dbReference type="SUPFAM" id="SSF142984">
    <property type="entry name" value="Nqo1 middle domain-like"/>
    <property type="match status" value="1"/>
</dbReference>
<keyword evidence="7" id="KW-0411">Iron-sulfur</keyword>
<dbReference type="GO" id="GO:0046872">
    <property type="term" value="F:metal ion binding"/>
    <property type="evidence" value="ECO:0007669"/>
    <property type="project" value="UniProtKB-KW"/>
</dbReference>
<dbReference type="InterPro" id="IPR026902">
    <property type="entry name" value="RnfC_N"/>
</dbReference>
<proteinExistence type="predicted"/>
<dbReference type="InterPro" id="IPR009051">
    <property type="entry name" value="Helical_ferredxn"/>
</dbReference>
<dbReference type="PIRSF" id="PIRSF036408">
    <property type="entry name" value="PduS_prd"/>
    <property type="match status" value="1"/>
</dbReference>
<accession>A0AAW4WWQ9</accession>
<evidence type="ECO:0000256" key="5">
    <source>
        <dbReference type="ARBA" id="ARBA00022982"/>
    </source>
</evidence>
<dbReference type="PANTHER" id="PTHR43034">
    <property type="entry name" value="ION-TRANSLOCATING OXIDOREDUCTASE COMPLEX SUBUNIT C"/>
    <property type="match status" value="1"/>
</dbReference>
<keyword evidence="3" id="KW-0479">Metal-binding</keyword>
<organism evidence="9 10">
    <name type="scientific">Halanaerobium polyolivorans</name>
    <dbReference type="NCBI Taxonomy" id="2886943"/>
    <lineage>
        <taxon>Bacteria</taxon>
        <taxon>Bacillati</taxon>
        <taxon>Bacillota</taxon>
        <taxon>Clostridia</taxon>
        <taxon>Halanaerobiales</taxon>
        <taxon>Halanaerobiaceae</taxon>
        <taxon>Halanaerobium</taxon>
    </lineage>
</organism>
<dbReference type="PANTHER" id="PTHR43034:SF2">
    <property type="entry name" value="ION-TRANSLOCATING OXIDOREDUCTASE COMPLEX SUBUNIT C"/>
    <property type="match status" value="1"/>
</dbReference>